<sequence length="941" mass="104875">MVAYATTSPGSASAHQDSAERFAIWAANESWTATTIKAGQKKQHTTVIRTLRSGTYYDLRVLVIDQDKSFREESAQVTRFRTACGEPNRPPQKVAIDNSSTSEIVIRWTNPGKDTWQCWSVNVVLEANGTPIEFNLTESSSTPANVYRIAVTPYTAVAIRLRLRTPDNKNSSWTRLWRVTSAEDAPGMVAFVNLLRNGSRNATVSWGPPEIANGVIRSYRVVFTPLALRIPRCQQLTQLDTELLVPPTRQSVDLTPLRPYTKYRFSVAALTIKYGPEMNATFDTDQAIPEGAPTQLRHDNVSKSTDTITWREVPCELRNGPVTSYYVETESVDPWETELRRSTVKWTSITYLDLLPYTRYQVKVYAENGAGRSSMFAFLNFTTLSAPPHAPGKLEYDQLSQDSVLLIWKVPYPPTGVLEHYKLKYGKAKRPNAFNETVIKHTLCSTRNREPRPCFTIRDLEVDMVYHFSICAKNIGTDYSPYSEEVEVETREMVPEPPASIRSSEQTEDSLKIQWDPPIRKNGVLRGYKLNSSLSHTYNVMLTESWTSKSVLLNSSDSLEFYLRGLFPGSTYLVCVQAKTSAGFGNATCKNFSTKASIPEVQEEPRIGAIVNNTVSVVLNPVKFVKGPITGYYLVVLRDGEAIPRPVKLVNYSTAQDMRLGYYVAAHLTPDQLVEALDFVVGGGDVTGGFENPPLTDATPYRFGLLAESNFSGEVLYGYSLTAPVIVNGSSSAAGVGVVIGAILVLLILIIAAIALTFYYIRKRQAVAYRSKSPTKRSLKERLSRLSKLDENSMSESRMTLNMESSDSVNMTVVANGGLPSKPVPVKRLQDHVIQGQANGVLKEEYTTTPKGQLHPWDVAKKTENKSKNRYGNILPCKPRITCISSVCRPRSADNIYLLKTSLSFVHRAFVGASDLPVRQELLRRAFRSFEYAVRASHVTS</sequence>
<dbReference type="Proteomes" id="UP000821845">
    <property type="component" value="Chromosome 11"/>
</dbReference>
<gene>
    <name evidence="1" type="ORF">HPB50_010567</name>
</gene>
<evidence type="ECO:0000313" key="1">
    <source>
        <dbReference type="EMBL" id="KAH6940941.1"/>
    </source>
</evidence>
<proteinExistence type="predicted"/>
<dbReference type="EMBL" id="CM023491">
    <property type="protein sequence ID" value="KAH6940941.1"/>
    <property type="molecule type" value="Genomic_DNA"/>
</dbReference>
<reference evidence="1" key="1">
    <citation type="submission" date="2020-05" db="EMBL/GenBank/DDBJ databases">
        <title>Large-scale comparative analyses of tick genomes elucidate their genetic diversity and vector capacities.</title>
        <authorList>
            <person name="Jia N."/>
            <person name="Wang J."/>
            <person name="Shi W."/>
            <person name="Du L."/>
            <person name="Sun Y."/>
            <person name="Zhan W."/>
            <person name="Jiang J."/>
            <person name="Wang Q."/>
            <person name="Zhang B."/>
            <person name="Ji P."/>
            <person name="Sakyi L.B."/>
            <person name="Cui X."/>
            <person name="Yuan T."/>
            <person name="Jiang B."/>
            <person name="Yang W."/>
            <person name="Lam T.T.-Y."/>
            <person name="Chang Q."/>
            <person name="Ding S."/>
            <person name="Wang X."/>
            <person name="Zhu J."/>
            <person name="Ruan X."/>
            <person name="Zhao L."/>
            <person name="Wei J."/>
            <person name="Que T."/>
            <person name="Du C."/>
            <person name="Cheng J."/>
            <person name="Dai P."/>
            <person name="Han X."/>
            <person name="Huang E."/>
            <person name="Gao Y."/>
            <person name="Liu J."/>
            <person name="Shao H."/>
            <person name="Ye R."/>
            <person name="Li L."/>
            <person name="Wei W."/>
            <person name="Wang X."/>
            <person name="Wang C."/>
            <person name="Yang T."/>
            <person name="Huo Q."/>
            <person name="Li W."/>
            <person name="Guo W."/>
            <person name="Chen H."/>
            <person name="Zhou L."/>
            <person name="Ni X."/>
            <person name="Tian J."/>
            <person name="Zhou Y."/>
            <person name="Sheng Y."/>
            <person name="Liu T."/>
            <person name="Pan Y."/>
            <person name="Xia L."/>
            <person name="Li J."/>
            <person name="Zhao F."/>
            <person name="Cao W."/>
        </authorList>
    </citation>
    <scope>NUCLEOTIDE SEQUENCE</scope>
    <source>
        <strain evidence="1">Hyas-2018</strain>
    </source>
</reference>
<evidence type="ECO:0000313" key="2">
    <source>
        <dbReference type="Proteomes" id="UP000821845"/>
    </source>
</evidence>
<protein>
    <submittedName>
        <fullName evidence="1">Uncharacterized protein</fullName>
    </submittedName>
</protein>
<comment type="caution">
    <text evidence="1">The sequence shown here is derived from an EMBL/GenBank/DDBJ whole genome shotgun (WGS) entry which is preliminary data.</text>
</comment>
<name>A0ACB7T490_HYAAI</name>
<keyword evidence="2" id="KW-1185">Reference proteome</keyword>
<organism evidence="1 2">
    <name type="scientific">Hyalomma asiaticum</name>
    <name type="common">Tick</name>
    <dbReference type="NCBI Taxonomy" id="266040"/>
    <lineage>
        <taxon>Eukaryota</taxon>
        <taxon>Metazoa</taxon>
        <taxon>Ecdysozoa</taxon>
        <taxon>Arthropoda</taxon>
        <taxon>Chelicerata</taxon>
        <taxon>Arachnida</taxon>
        <taxon>Acari</taxon>
        <taxon>Parasitiformes</taxon>
        <taxon>Ixodida</taxon>
        <taxon>Ixodoidea</taxon>
        <taxon>Ixodidae</taxon>
        <taxon>Hyalomminae</taxon>
        <taxon>Hyalomma</taxon>
    </lineage>
</organism>
<accession>A0ACB7T490</accession>